<evidence type="ECO:0000313" key="3">
    <source>
        <dbReference type="Proteomes" id="UP000003280"/>
    </source>
</evidence>
<evidence type="ECO:0000259" key="1">
    <source>
        <dbReference type="Pfam" id="PF00149"/>
    </source>
</evidence>
<sequence length="226" mass="26015">MIYAIADLHLDSSGEKPMDIFGENWIGHDKKIFDSWNKNIKEDDLVLLPGDISWGLKLEDARRDLEIIDSLPGTKIITKGNHDYWWSSMSKLNALQLKKTIFLNNTSYEYNGIGICGTRGWMDKSSSEYKSDMENIYLREMGRLRNSIESSKAERKIVLLHYPPFDGNKNLNDFGKIALEYKAEVLLYGHLHGEGHREVVEGNFDGMEVICVSSDFINFEVKKIWD</sequence>
<organism evidence="2 3">
    <name type="scientific">Peptoniphilus duerdenii ATCC BAA-1640</name>
    <dbReference type="NCBI Taxonomy" id="862517"/>
    <lineage>
        <taxon>Bacteria</taxon>
        <taxon>Bacillati</taxon>
        <taxon>Bacillota</taxon>
        <taxon>Tissierellia</taxon>
        <taxon>Tissierellales</taxon>
        <taxon>Peptoniphilaceae</taxon>
        <taxon>Peptoniphilus</taxon>
    </lineage>
</organism>
<dbReference type="PIRSF" id="PIRSF033094">
    <property type="entry name" value="Pesterase_CT488"/>
    <property type="match status" value="1"/>
</dbReference>
<dbReference type="InterPro" id="IPR014578">
    <property type="entry name" value="Pesterase_CT488"/>
</dbReference>
<dbReference type="InterPro" id="IPR051158">
    <property type="entry name" value="Metallophosphoesterase_sf"/>
</dbReference>
<dbReference type="eggNOG" id="COG1768">
    <property type="taxonomic scope" value="Bacteria"/>
</dbReference>
<evidence type="ECO:0000313" key="2">
    <source>
        <dbReference type="EMBL" id="EFM24421.1"/>
    </source>
</evidence>
<dbReference type="STRING" id="862517.HMPREF9225_1842"/>
<dbReference type="PANTHER" id="PTHR31302">
    <property type="entry name" value="TRANSMEMBRANE PROTEIN WITH METALLOPHOSPHOESTERASE DOMAIN-RELATED"/>
    <property type="match status" value="1"/>
</dbReference>
<dbReference type="AlphaFoldDB" id="E0NNV3"/>
<dbReference type="Pfam" id="PF00149">
    <property type="entry name" value="Metallophos"/>
    <property type="match status" value="1"/>
</dbReference>
<dbReference type="OrthoDB" id="8610138at2"/>
<reference evidence="2 3" key="1">
    <citation type="submission" date="2010-07" db="EMBL/GenBank/DDBJ databases">
        <authorList>
            <person name="Muzny D."/>
            <person name="Qin X."/>
            <person name="Deng J."/>
            <person name="Jiang H."/>
            <person name="Liu Y."/>
            <person name="Qu J."/>
            <person name="Song X.-Z."/>
            <person name="Zhang L."/>
            <person name="Thornton R."/>
            <person name="Coyle M."/>
            <person name="Francisco L."/>
            <person name="Jackson L."/>
            <person name="Javaid M."/>
            <person name="Korchina V."/>
            <person name="Kovar C."/>
            <person name="Mata R."/>
            <person name="Mathew T."/>
            <person name="Ngo R."/>
            <person name="Nguyen L."/>
            <person name="Nguyen N."/>
            <person name="Okwuonu G."/>
            <person name="Ongeri F."/>
            <person name="Pham C."/>
            <person name="Simmons D."/>
            <person name="Wilczek-Boney K."/>
            <person name="Hale W."/>
            <person name="Jakkamsetti A."/>
            <person name="Pham P."/>
            <person name="Ruth R."/>
            <person name="San Lucas F."/>
            <person name="Warren J."/>
            <person name="Zhang J."/>
            <person name="Zhao Z."/>
            <person name="Zhou C."/>
            <person name="Zhu D."/>
            <person name="Lee S."/>
            <person name="Bess C."/>
            <person name="Blankenburg K."/>
            <person name="Forbes L."/>
            <person name="Fu Q."/>
            <person name="Gubbala S."/>
            <person name="Hirani K."/>
            <person name="Jayaseelan J.C."/>
            <person name="Lara F."/>
            <person name="Munidasa M."/>
            <person name="Palculict T."/>
            <person name="Patil S."/>
            <person name="Pu L.-L."/>
            <person name="Saada N."/>
            <person name="Tang L."/>
            <person name="Weissenberger G."/>
            <person name="Zhu Y."/>
            <person name="Hemphill L."/>
            <person name="Shang Y."/>
            <person name="Youmans B."/>
            <person name="Ayvaz T."/>
            <person name="Ross M."/>
            <person name="Santibanez J."/>
            <person name="Aqrawi P."/>
            <person name="Gross S."/>
            <person name="Joshi V."/>
            <person name="Fowler G."/>
            <person name="Nazareth L."/>
            <person name="Reid J."/>
            <person name="Worley K."/>
            <person name="Petrosino J."/>
            <person name="Highlander S."/>
            <person name="Gibbs R."/>
        </authorList>
    </citation>
    <scope>NUCLEOTIDE SEQUENCE [LARGE SCALE GENOMIC DNA]</scope>
    <source>
        <strain evidence="2 3">ATCC BAA-1640</strain>
    </source>
</reference>
<feature type="domain" description="Calcineurin-like phosphoesterase" evidence="1">
    <location>
        <begin position="2"/>
        <end position="193"/>
    </location>
</feature>
<dbReference type="Gene3D" id="3.60.21.10">
    <property type="match status" value="1"/>
</dbReference>
<dbReference type="GO" id="GO:0016787">
    <property type="term" value="F:hydrolase activity"/>
    <property type="evidence" value="ECO:0007669"/>
    <property type="project" value="InterPro"/>
</dbReference>
<dbReference type="EMBL" id="AEEH01000053">
    <property type="protein sequence ID" value="EFM24421.1"/>
    <property type="molecule type" value="Genomic_DNA"/>
</dbReference>
<dbReference type="SUPFAM" id="SSF56300">
    <property type="entry name" value="Metallo-dependent phosphatases"/>
    <property type="match status" value="1"/>
</dbReference>
<dbReference type="PANTHER" id="PTHR31302:SF22">
    <property type="entry name" value="PHOSPHOESTERASE"/>
    <property type="match status" value="1"/>
</dbReference>
<dbReference type="RefSeq" id="WP_008902617.1">
    <property type="nucleotide sequence ID" value="NZ_GL397071.1"/>
</dbReference>
<protein>
    <submittedName>
        <fullName evidence="2">Ser/Thr phosphatase family protein</fullName>
    </submittedName>
</protein>
<proteinExistence type="predicted"/>
<keyword evidence="3" id="KW-1185">Reference proteome</keyword>
<dbReference type="Proteomes" id="UP000003280">
    <property type="component" value="Unassembled WGS sequence"/>
</dbReference>
<name>E0NNV3_9FIRM</name>
<dbReference type="HOGENOM" id="CLU_1183887_0_0_9"/>
<accession>E0NNV3</accession>
<comment type="caution">
    <text evidence="2">The sequence shown here is derived from an EMBL/GenBank/DDBJ whole genome shotgun (WGS) entry which is preliminary data.</text>
</comment>
<gene>
    <name evidence="2" type="ORF">HMPREF9225_1842</name>
</gene>
<dbReference type="InterPro" id="IPR029052">
    <property type="entry name" value="Metallo-depent_PP-like"/>
</dbReference>
<dbReference type="InterPro" id="IPR004843">
    <property type="entry name" value="Calcineurin-like_PHP"/>
</dbReference>